<dbReference type="Pfam" id="PF07077">
    <property type="entry name" value="DUF1345"/>
    <property type="match status" value="1"/>
</dbReference>
<sequence length="178" mass="19800">MLFVLCYIAWTHVVYARTPRPELVRIAAVQSRHRPSLMSKMFGYGGAGSWTVAGAIVAAVLTVSLARTEMFRSEPLFILLGMATVAASWFAMVYSYALRYLRQHSGGERIDFDQLEPPVFGDYLTMAFMMSTMASTLGARIRTRTGWRAAREHTVLAFVFNTVIVAMTVSLLFGGLTK</sequence>
<dbReference type="InterPro" id="IPR009781">
    <property type="entry name" value="DUF1345"/>
</dbReference>
<evidence type="ECO:0000256" key="1">
    <source>
        <dbReference type="SAM" id="Phobius"/>
    </source>
</evidence>
<feature type="transmembrane region" description="Helical" evidence="1">
    <location>
        <begin position="76"/>
        <end position="97"/>
    </location>
</feature>
<reference evidence="3" key="1">
    <citation type="journal article" date="2019" name="Int. J. Syst. Evol. Microbiol.">
        <title>The Global Catalogue of Microorganisms (GCM) 10K type strain sequencing project: providing services to taxonomists for standard genome sequencing and annotation.</title>
        <authorList>
            <consortium name="The Broad Institute Genomics Platform"/>
            <consortium name="The Broad Institute Genome Sequencing Center for Infectious Disease"/>
            <person name="Wu L."/>
            <person name="Ma J."/>
        </authorList>
    </citation>
    <scope>NUCLEOTIDE SEQUENCE [LARGE SCALE GENOMIC DNA]</scope>
    <source>
        <strain evidence="3">JCM 17808</strain>
    </source>
</reference>
<evidence type="ECO:0000313" key="2">
    <source>
        <dbReference type="EMBL" id="GAA4383450.1"/>
    </source>
</evidence>
<comment type="caution">
    <text evidence="2">The sequence shown here is derived from an EMBL/GenBank/DDBJ whole genome shotgun (WGS) entry which is preliminary data.</text>
</comment>
<protein>
    <recommendedName>
        <fullName evidence="4">DUF1345 domain-containing protein</fullName>
    </recommendedName>
</protein>
<dbReference type="EMBL" id="BAABGL010000002">
    <property type="protein sequence ID" value="GAA4383450.1"/>
    <property type="molecule type" value="Genomic_DNA"/>
</dbReference>
<evidence type="ECO:0000313" key="3">
    <source>
        <dbReference type="Proteomes" id="UP001500642"/>
    </source>
</evidence>
<dbReference type="Proteomes" id="UP001500642">
    <property type="component" value="Unassembled WGS sequence"/>
</dbReference>
<evidence type="ECO:0008006" key="4">
    <source>
        <dbReference type="Google" id="ProtNLM"/>
    </source>
</evidence>
<organism evidence="2 3">
    <name type="scientific">Brevibacterium pityocampae</name>
    <dbReference type="NCBI Taxonomy" id="506594"/>
    <lineage>
        <taxon>Bacteria</taxon>
        <taxon>Bacillati</taxon>
        <taxon>Actinomycetota</taxon>
        <taxon>Actinomycetes</taxon>
        <taxon>Micrococcales</taxon>
        <taxon>Brevibacteriaceae</taxon>
        <taxon>Brevibacterium</taxon>
    </lineage>
</organism>
<keyword evidence="1" id="KW-1133">Transmembrane helix</keyword>
<feature type="transmembrane region" description="Helical" evidence="1">
    <location>
        <begin position="42"/>
        <end position="64"/>
    </location>
</feature>
<keyword evidence="1" id="KW-0472">Membrane</keyword>
<keyword evidence="1" id="KW-0812">Transmembrane</keyword>
<feature type="transmembrane region" description="Helical" evidence="1">
    <location>
        <begin position="155"/>
        <end position="176"/>
    </location>
</feature>
<accession>A0ABP8J1S4</accession>
<keyword evidence="3" id="KW-1185">Reference proteome</keyword>
<proteinExistence type="predicted"/>
<feature type="transmembrane region" description="Helical" evidence="1">
    <location>
        <begin position="123"/>
        <end position="143"/>
    </location>
</feature>
<name>A0ABP8J1S4_9MICO</name>
<gene>
    <name evidence="2" type="ORF">GCM10023167_02970</name>
</gene>